<evidence type="ECO:0000256" key="4">
    <source>
        <dbReference type="ARBA" id="ARBA00023295"/>
    </source>
</evidence>
<dbReference type="Gene3D" id="3.20.20.70">
    <property type="entry name" value="Aldolase class I"/>
    <property type="match status" value="1"/>
</dbReference>
<dbReference type="InterPro" id="IPR002241">
    <property type="entry name" value="Glyco_hydro_27"/>
</dbReference>
<dbReference type="InterPro" id="IPR013780">
    <property type="entry name" value="Glyco_hydro_b"/>
</dbReference>
<dbReference type="InterPro" id="IPR008979">
    <property type="entry name" value="Galactose-bd-like_sf"/>
</dbReference>
<evidence type="ECO:0000256" key="2">
    <source>
        <dbReference type="ARBA" id="ARBA00022729"/>
    </source>
</evidence>
<dbReference type="GO" id="GO:0004553">
    <property type="term" value="F:hydrolase activity, hydrolyzing O-glycosyl compounds"/>
    <property type="evidence" value="ECO:0007669"/>
    <property type="project" value="InterPro"/>
</dbReference>
<evidence type="ECO:0000256" key="3">
    <source>
        <dbReference type="ARBA" id="ARBA00022801"/>
    </source>
</evidence>
<dbReference type="GO" id="GO:0030246">
    <property type="term" value="F:carbohydrate binding"/>
    <property type="evidence" value="ECO:0007669"/>
    <property type="project" value="InterPro"/>
</dbReference>
<organism evidence="6">
    <name type="scientific">Streptantibioticus silvisoli</name>
    <dbReference type="NCBI Taxonomy" id="2705255"/>
    <lineage>
        <taxon>Bacteria</taxon>
        <taxon>Bacillati</taxon>
        <taxon>Actinomycetota</taxon>
        <taxon>Actinomycetes</taxon>
        <taxon>Kitasatosporales</taxon>
        <taxon>Streptomycetaceae</taxon>
        <taxon>Streptantibioticus</taxon>
    </lineage>
</organism>
<dbReference type="Pfam" id="PF17801">
    <property type="entry name" value="Melibiase_C"/>
    <property type="match status" value="1"/>
</dbReference>
<comment type="caution">
    <text evidence="6">The sequence shown here is derived from an EMBL/GenBank/DDBJ whole genome shotgun (WGS) entry which is preliminary data.</text>
</comment>
<dbReference type="InterPro" id="IPR005084">
    <property type="entry name" value="CBM6"/>
</dbReference>
<name>A0AA90H5N9_9ACTN</name>
<dbReference type="PROSITE" id="PS51318">
    <property type="entry name" value="TAT"/>
    <property type="match status" value="1"/>
</dbReference>
<keyword evidence="3" id="KW-0378">Hydrolase</keyword>
<dbReference type="SUPFAM" id="SSF51011">
    <property type="entry name" value="Glycosyl hydrolase domain"/>
    <property type="match status" value="1"/>
</dbReference>
<dbReference type="InterPro" id="IPR017853">
    <property type="entry name" value="GH"/>
</dbReference>
<protein>
    <submittedName>
        <fullName evidence="6">Carbohydrate-binding protein</fullName>
    </submittedName>
</protein>
<proteinExistence type="inferred from homology"/>
<dbReference type="PANTHER" id="PTHR11452:SF75">
    <property type="entry name" value="ALPHA-GALACTOSIDASE MEL1"/>
    <property type="match status" value="1"/>
</dbReference>
<reference evidence="6" key="1">
    <citation type="submission" date="2023-05" db="EMBL/GenBank/DDBJ databases">
        <title>Streptantibioticus silvisoli sp. nov., acidotolerant actinomycetes 1 from pine litter.</title>
        <authorList>
            <person name="Swiecimska M."/>
            <person name="Golinska P."/>
            <person name="Sangal V."/>
            <person name="Wachnowicz B."/>
            <person name="Goodfellow M."/>
        </authorList>
    </citation>
    <scope>NUCLEOTIDE SEQUENCE</scope>
    <source>
        <strain evidence="6">SL13</strain>
    </source>
</reference>
<dbReference type="InterPro" id="IPR006311">
    <property type="entry name" value="TAT_signal"/>
</dbReference>
<dbReference type="Pfam" id="PF03422">
    <property type="entry name" value="CBM_6"/>
    <property type="match status" value="1"/>
</dbReference>
<accession>A0AA90H5N9</accession>
<gene>
    <name evidence="6" type="ORF">POF50_024090</name>
</gene>
<dbReference type="SUPFAM" id="SSF51445">
    <property type="entry name" value="(Trans)glycosidases"/>
    <property type="match status" value="1"/>
</dbReference>
<sequence>MNISRRALLTGAGAAALGGVTAAARRGGGTQVPLRVAQVAAAAASISPTSRNSVWTRSGAGPLYWSAYSWDYTNNATLPESVWQQNVDWVAATFKSSGYTMCCTDGWVDYTQQTNANGYILSYSDDWANDWQYWANYCSGKGLKLGVYYNPLWVSAAAAGDSTKTVTGMPGVTVGSLVDSGDFLNSNGELYWVDVTKNGAKQFVQGYVNYFKNLGVAYLRTDFWAWYEAGATDGQGGIVAHGSTNYATALEWIAEAAGDTMEVSVVMPNMYDNGAREVLYGDMVRINNDATTGGWTHLSGGRQSWQDSWSQWDNAFSGFTGWAHRSGRGQLILDGDFLMMNSFASDAERQTAINLFTVAGSPVAISDRVDNIGANASFYTNSDVLSLHNQGLTGKPYFYNGSLYSVDGTSRDTERWMGQLPDGSWAVALFNRNDTNTVTKSVSFGTDLGIVGAADVKDMWSHADLGSMTSFSASLAPHASRLVHVVPAESTKRYQAAFAAWGGGANFNNDHTGYSAMGFVDKLEAAEAGANVTFAVQAATAGSHTVHYRYANGGGTAGTVTVEVQTANRTVVEAPVTVSFPATADWNTWATATGTLTLAAGLNLITIARTTADAGAINLNYIEVS</sequence>
<dbReference type="InterPro" id="IPR013785">
    <property type="entry name" value="Aldolase_TIM"/>
</dbReference>
<dbReference type="Gene3D" id="2.60.120.260">
    <property type="entry name" value="Galactose-binding domain-like"/>
    <property type="match status" value="1"/>
</dbReference>
<evidence type="ECO:0000259" key="5">
    <source>
        <dbReference type="PROSITE" id="PS51175"/>
    </source>
</evidence>
<dbReference type="Gene3D" id="2.60.40.1180">
    <property type="entry name" value="Golgi alpha-mannosidase II"/>
    <property type="match status" value="1"/>
</dbReference>
<dbReference type="AlphaFoldDB" id="A0AA90H5N9"/>
<feature type="domain" description="CBM6" evidence="5">
    <location>
        <begin position="492"/>
        <end position="625"/>
    </location>
</feature>
<dbReference type="InterPro" id="IPR041233">
    <property type="entry name" value="Melibiase_C"/>
</dbReference>
<dbReference type="RefSeq" id="WP_271316078.1">
    <property type="nucleotide sequence ID" value="NZ_JABXJJ020000031.1"/>
</dbReference>
<dbReference type="CDD" id="cd04083">
    <property type="entry name" value="CBM35_Lmo2446-like"/>
    <property type="match status" value="1"/>
</dbReference>
<comment type="similarity">
    <text evidence="1">Belongs to the glycosyl hydrolase 27 family.</text>
</comment>
<dbReference type="PANTHER" id="PTHR11452">
    <property type="entry name" value="ALPHA-GALACTOSIDASE/ALPHA-N-ACETYLGALACTOSAMINIDASE"/>
    <property type="match status" value="1"/>
</dbReference>
<evidence type="ECO:0000256" key="1">
    <source>
        <dbReference type="ARBA" id="ARBA00009743"/>
    </source>
</evidence>
<keyword evidence="2" id="KW-0732">Signal</keyword>
<evidence type="ECO:0000313" key="6">
    <source>
        <dbReference type="EMBL" id="MDI5972381.1"/>
    </source>
</evidence>
<keyword evidence="4" id="KW-0326">Glycosidase</keyword>
<dbReference type="SUPFAM" id="SSF49785">
    <property type="entry name" value="Galactose-binding domain-like"/>
    <property type="match status" value="1"/>
</dbReference>
<dbReference type="GO" id="GO:0005975">
    <property type="term" value="P:carbohydrate metabolic process"/>
    <property type="evidence" value="ECO:0007669"/>
    <property type="project" value="InterPro"/>
</dbReference>
<dbReference type="EMBL" id="JABXJJ020000031">
    <property type="protein sequence ID" value="MDI5972381.1"/>
    <property type="molecule type" value="Genomic_DNA"/>
</dbReference>
<dbReference type="PROSITE" id="PS51175">
    <property type="entry name" value="CBM6"/>
    <property type="match status" value="1"/>
</dbReference>